<dbReference type="InterPro" id="IPR050229">
    <property type="entry name" value="GlpE_sulfurtransferase"/>
</dbReference>
<keyword evidence="1" id="KW-0472">Membrane</keyword>
<comment type="caution">
    <text evidence="3">The sequence shown here is derived from an EMBL/GenBank/DDBJ whole genome shotgun (WGS) entry which is preliminary data.</text>
</comment>
<feature type="domain" description="Rhodanese" evidence="2">
    <location>
        <begin position="47"/>
        <end position="137"/>
    </location>
</feature>
<proteinExistence type="predicted"/>
<reference evidence="3 4" key="1">
    <citation type="submission" date="2019-09" db="EMBL/GenBank/DDBJ databases">
        <authorList>
            <person name="Chen X.-Y."/>
        </authorList>
    </citation>
    <scope>NUCLEOTIDE SEQUENCE [LARGE SCALE GENOMIC DNA]</scope>
    <source>
        <strain evidence="3 4">NY5</strain>
    </source>
</reference>
<dbReference type="Gene3D" id="3.40.250.10">
    <property type="entry name" value="Rhodanese-like domain"/>
    <property type="match status" value="1"/>
</dbReference>
<sequence length="139" mass="15249">MALLFEFLAQQWLLAAALLAMVIMLFMHETRKSGTSLSPQQAINLVNAEEGIFVDLRDTADFRAGHIADAMHIPTTKLMNNTGLLENYRDKPIVLVCKMGQSAGAIGKKLNADGYGNVNIMRGGMMEWKSLQLPVVNNG</sequence>
<feature type="transmembrane region" description="Helical" evidence="1">
    <location>
        <begin position="12"/>
        <end position="28"/>
    </location>
</feature>
<gene>
    <name evidence="3" type="ORF">F0M18_11245</name>
</gene>
<dbReference type="AlphaFoldDB" id="A0A5B0WU23"/>
<keyword evidence="1" id="KW-1133">Transmembrane helix</keyword>
<protein>
    <submittedName>
        <fullName evidence="3">Rhodanese-like domain-containing protein</fullName>
    </submittedName>
</protein>
<dbReference type="PANTHER" id="PTHR43031">
    <property type="entry name" value="FAD-DEPENDENT OXIDOREDUCTASE"/>
    <property type="match status" value="1"/>
</dbReference>
<dbReference type="PANTHER" id="PTHR43031:SF18">
    <property type="entry name" value="RHODANESE-RELATED SULFURTRANSFERASES"/>
    <property type="match status" value="1"/>
</dbReference>
<dbReference type="PROSITE" id="PS50206">
    <property type="entry name" value="RHODANESE_3"/>
    <property type="match status" value="1"/>
</dbReference>
<dbReference type="Pfam" id="PF00581">
    <property type="entry name" value="Rhodanese"/>
    <property type="match status" value="1"/>
</dbReference>
<accession>A0A5B0WU23</accession>
<dbReference type="CDD" id="cd00158">
    <property type="entry name" value="RHOD"/>
    <property type="match status" value="1"/>
</dbReference>
<organism evidence="3 4">
    <name type="scientific">Pseudohalioglobus sediminis</name>
    <dbReference type="NCBI Taxonomy" id="2606449"/>
    <lineage>
        <taxon>Bacteria</taxon>
        <taxon>Pseudomonadati</taxon>
        <taxon>Pseudomonadota</taxon>
        <taxon>Gammaproteobacteria</taxon>
        <taxon>Cellvibrionales</taxon>
        <taxon>Halieaceae</taxon>
        <taxon>Pseudohalioglobus</taxon>
    </lineage>
</organism>
<keyword evidence="1" id="KW-0812">Transmembrane</keyword>
<dbReference type="InterPro" id="IPR001763">
    <property type="entry name" value="Rhodanese-like_dom"/>
</dbReference>
<evidence type="ECO:0000313" key="4">
    <source>
        <dbReference type="Proteomes" id="UP000323708"/>
    </source>
</evidence>
<dbReference type="EMBL" id="VTUX01000005">
    <property type="protein sequence ID" value="KAA1190386.1"/>
    <property type="molecule type" value="Genomic_DNA"/>
</dbReference>
<dbReference type="SUPFAM" id="SSF52821">
    <property type="entry name" value="Rhodanese/Cell cycle control phosphatase"/>
    <property type="match status" value="1"/>
</dbReference>
<dbReference type="SMART" id="SM00450">
    <property type="entry name" value="RHOD"/>
    <property type="match status" value="1"/>
</dbReference>
<keyword evidence="4" id="KW-1185">Reference proteome</keyword>
<evidence type="ECO:0000256" key="1">
    <source>
        <dbReference type="SAM" id="Phobius"/>
    </source>
</evidence>
<evidence type="ECO:0000313" key="3">
    <source>
        <dbReference type="EMBL" id="KAA1190386.1"/>
    </source>
</evidence>
<dbReference type="InterPro" id="IPR036873">
    <property type="entry name" value="Rhodanese-like_dom_sf"/>
</dbReference>
<evidence type="ECO:0000259" key="2">
    <source>
        <dbReference type="PROSITE" id="PS50206"/>
    </source>
</evidence>
<dbReference type="Proteomes" id="UP000323708">
    <property type="component" value="Unassembled WGS sequence"/>
</dbReference>
<dbReference type="RefSeq" id="WP_149611543.1">
    <property type="nucleotide sequence ID" value="NZ_VTUX01000005.1"/>
</dbReference>
<name>A0A5B0WU23_9GAMM</name>